<reference evidence="2 3" key="1">
    <citation type="journal article" date="2013" name="Int. J. Syst. Evol. Microbiol.">
        <title>Sphingomonas kyungheensis sp. nov., a bacterium with ginsenoside-converting activity isolated from soil of a ginseng field.</title>
        <authorList>
            <person name="Son H.M."/>
            <person name="Yang J.E."/>
            <person name="Park Y."/>
            <person name="Han C.K."/>
            <person name="Kim S.G."/>
            <person name="Kook M."/>
            <person name="Yi T.H."/>
        </authorList>
    </citation>
    <scope>NUCLEOTIDE SEQUENCE [LARGE SCALE GENOMIC DNA]</scope>
    <source>
        <strain evidence="2 3">LMG 26582</strain>
    </source>
</reference>
<sequence>MPRYLPSLSLVALLAAAAWRVEAAPAQFDLVGPRLDVAVTHNGATLPLAWVPNLSEGDRISIKLDSPPAGTEKFRIVASFLRGAVERPPHDWFFDTLAGKRHDKQDGGTLSLIVPKGAQQLALFILPAKGGSSDAVASAVRKQPGAFVRAVQDLNQATLDRARLDTFLNVLLEAERQDPSSVSATSQILTRSLSIKLKAECLQQPVELQAACLTGDRETLLFADTHSSALADTLAGAPTDLAFQLSATPQAGYGSYSSYIGVVRDIFRLFGAFQSTQLQFVPALARMDDSRLTLLLNTPLSFAKPASVMVVGLPAIEAAKPPPLRKGEDVGLVCASAGSVLPVEGAPLVYATRYARDVRIRATGSGGTTVDLPAHADPRRGGYVLDQSLPAAGFTGAVAGQLLGNWGFTAFDGPRFRLSRPMANQWSAPADASLVVGRTNTLALAGEGGGCVTGVTMRRGDGAPQPLTWKQDGERGLLVDVPLDKAAPGTVTLTVQGTAGAAPATLSLPALQEIGRLDALTLSAGDDNALLSGSRLDQVREVRLGSVLLRPGALTRSDRADQLVLAPADPAALRALPAGERLTAEVRFVGDRRKTIAVTVAPARPLPVILHKSVAPAVHAGVLPVTLSPDDRIAQDARFTFAFRLDPATPLTGQETIEIAAGENGVTARLTIGKGYDLQDAATGIVSFVPGEALGGVAHGPLRVRILRDGSATRWAPLGSVVRLPEVRGIACSGTRCTVSGDRLFLAQAIATDAAFTTAQPIPDGFTATAIDLPAPGGQKPAQLFIRLRDMPDSVAAVAVP</sequence>
<protein>
    <submittedName>
        <fullName evidence="2">Uncharacterized protein</fullName>
    </submittedName>
</protein>
<evidence type="ECO:0000313" key="2">
    <source>
        <dbReference type="EMBL" id="MEI5688404.1"/>
    </source>
</evidence>
<evidence type="ECO:0000256" key="1">
    <source>
        <dbReference type="SAM" id="SignalP"/>
    </source>
</evidence>
<gene>
    <name evidence="2" type="ORF">V8201_15035</name>
</gene>
<comment type="caution">
    <text evidence="2">The sequence shown here is derived from an EMBL/GenBank/DDBJ whole genome shotgun (WGS) entry which is preliminary data.</text>
</comment>
<organism evidence="2 3">
    <name type="scientific">Sphingomonas kyungheensis</name>
    <dbReference type="NCBI Taxonomy" id="1069987"/>
    <lineage>
        <taxon>Bacteria</taxon>
        <taxon>Pseudomonadati</taxon>
        <taxon>Pseudomonadota</taxon>
        <taxon>Alphaproteobacteria</taxon>
        <taxon>Sphingomonadales</taxon>
        <taxon>Sphingomonadaceae</taxon>
        <taxon>Sphingomonas</taxon>
    </lineage>
</organism>
<dbReference type="EMBL" id="JBBBDM010000009">
    <property type="protein sequence ID" value="MEI5688404.1"/>
    <property type="molecule type" value="Genomic_DNA"/>
</dbReference>
<proteinExistence type="predicted"/>
<dbReference type="RefSeq" id="WP_336545789.1">
    <property type="nucleotide sequence ID" value="NZ_JBBBDM010000009.1"/>
</dbReference>
<evidence type="ECO:0000313" key="3">
    <source>
        <dbReference type="Proteomes" id="UP001367771"/>
    </source>
</evidence>
<keyword evidence="1" id="KW-0732">Signal</keyword>
<feature type="chain" id="PRO_5046552462" evidence="1">
    <location>
        <begin position="24"/>
        <end position="801"/>
    </location>
</feature>
<name>A0ABU8H610_9SPHN</name>
<accession>A0ABU8H610</accession>
<feature type="signal peptide" evidence="1">
    <location>
        <begin position="1"/>
        <end position="23"/>
    </location>
</feature>
<dbReference type="Proteomes" id="UP001367771">
    <property type="component" value="Unassembled WGS sequence"/>
</dbReference>
<keyword evidence="3" id="KW-1185">Reference proteome</keyword>